<evidence type="ECO:0000259" key="11">
    <source>
        <dbReference type="PROSITE" id="PS51195"/>
    </source>
</evidence>
<dbReference type="InterPro" id="IPR001650">
    <property type="entry name" value="Helicase_C-like"/>
</dbReference>
<dbReference type="InterPro" id="IPR044742">
    <property type="entry name" value="DEAD/DEAH_RhlB"/>
</dbReference>
<proteinExistence type="inferred from homology"/>
<dbReference type="RefSeq" id="WP_091829976.1">
    <property type="nucleotide sequence ID" value="NZ_FNZK01000004.1"/>
</dbReference>
<evidence type="ECO:0000256" key="3">
    <source>
        <dbReference type="ARBA" id="ARBA00022801"/>
    </source>
</evidence>
<feature type="domain" description="DEAD-box RNA helicase Q" evidence="11">
    <location>
        <begin position="3"/>
        <end position="31"/>
    </location>
</feature>
<keyword evidence="2 7" id="KW-0547">Nucleotide-binding</keyword>
<dbReference type="PANTHER" id="PTHR47963:SF8">
    <property type="entry name" value="ATP-DEPENDENT RNA HELICASE DEAD"/>
    <property type="match status" value="1"/>
</dbReference>
<dbReference type="GO" id="GO:0016787">
    <property type="term" value="F:hydrolase activity"/>
    <property type="evidence" value="ECO:0007669"/>
    <property type="project" value="UniProtKB-KW"/>
</dbReference>
<evidence type="ECO:0000256" key="6">
    <source>
        <dbReference type="PROSITE-ProRule" id="PRU00552"/>
    </source>
</evidence>
<dbReference type="InterPro" id="IPR011545">
    <property type="entry name" value="DEAD/DEAH_box_helicase_dom"/>
</dbReference>
<dbReference type="CDD" id="cd18787">
    <property type="entry name" value="SF2_C_DEAD"/>
    <property type="match status" value="1"/>
</dbReference>
<evidence type="ECO:0000256" key="7">
    <source>
        <dbReference type="RuleBase" id="RU000492"/>
    </source>
</evidence>
<dbReference type="Proteomes" id="UP000199662">
    <property type="component" value="Unassembled WGS sequence"/>
</dbReference>
<keyword evidence="3 7" id="KW-0378">Hydrolase</keyword>
<dbReference type="STRING" id="84035.SAMN05660742_104157"/>
<dbReference type="InterPro" id="IPR014014">
    <property type="entry name" value="RNA_helicase_DEAD_Q_motif"/>
</dbReference>
<dbReference type="Pfam" id="PF00271">
    <property type="entry name" value="Helicase_C"/>
    <property type="match status" value="1"/>
</dbReference>
<dbReference type="InterPro" id="IPR014001">
    <property type="entry name" value="Helicase_ATP-bd"/>
</dbReference>
<evidence type="ECO:0000256" key="2">
    <source>
        <dbReference type="ARBA" id="ARBA00022741"/>
    </source>
</evidence>
<dbReference type="EMBL" id="FNZK01000004">
    <property type="protein sequence ID" value="SEJ20740.1"/>
    <property type="molecule type" value="Genomic_DNA"/>
</dbReference>
<evidence type="ECO:0000313" key="12">
    <source>
        <dbReference type="EMBL" id="SEJ20740.1"/>
    </source>
</evidence>
<keyword evidence="4 7" id="KW-0347">Helicase</keyword>
<dbReference type="EC" id="3.6.4.13" evidence="1"/>
<feature type="short sequence motif" description="Q motif" evidence="6">
    <location>
        <begin position="3"/>
        <end position="31"/>
    </location>
</feature>
<dbReference type="PROSITE" id="PS51195">
    <property type="entry name" value="Q_MOTIF"/>
    <property type="match status" value="1"/>
</dbReference>
<protein>
    <recommendedName>
        <fullName evidence="1">RNA helicase</fullName>
        <ecNumber evidence="1">3.6.4.13</ecNumber>
    </recommendedName>
</protein>
<sequence>MGIKFAELKVSETLCDILKKNGIVEATPVQEEAIPVVRSGKDVIVQAQTGTGKTLAFLLPIMEKIKINAPAVQALIVTPTRELTIQIAKVAAKIGDEAGIKSLAIYGGQDVDRQIQKLGRNPHIIIGTPGRLLDHLRRKTIDLSTANKVVLDEADEMLHMGFLEEVEGLLRATARDRQTMFFSATIPDRIKGLSHHYMTNPVSIEIKAEHVTLDEINQIIVNTEEDTKIDKLCGFINEYQPYLAMVFCHTKKRVADVAMALAGRGYLADELHGDLSQSQRTLVLKRFRDAKLQILVATDIAARGLDIEGVTHVFNYDVPHDAEAYIHRIGRTGRAGEKGTAITFVNARQHEYLRMIEKGIQSRLQKQKLERREKPGKEISQRKPSEAAKKPGKPSKKYAANKPKTAEHGGVNHRSSRSKAVVGKANNPTSFKGKLGAKKKTVKRRIR</sequence>
<comment type="similarity">
    <text evidence="7">Belongs to the DEAD box helicase family.</text>
</comment>
<feature type="domain" description="Helicase C-terminal" evidence="10">
    <location>
        <begin position="215"/>
        <end position="377"/>
    </location>
</feature>
<feature type="compositionally biased region" description="Basic and acidic residues" evidence="8">
    <location>
        <begin position="367"/>
        <end position="389"/>
    </location>
</feature>
<dbReference type="Pfam" id="PF00270">
    <property type="entry name" value="DEAD"/>
    <property type="match status" value="1"/>
</dbReference>
<reference evidence="12 13" key="1">
    <citation type="submission" date="2016-10" db="EMBL/GenBank/DDBJ databases">
        <authorList>
            <person name="de Groot N.N."/>
        </authorList>
    </citation>
    <scope>NUCLEOTIDE SEQUENCE [LARGE SCALE GENOMIC DNA]</scope>
    <source>
        <strain evidence="12 13">DSM 2179</strain>
    </source>
</reference>
<dbReference type="GO" id="GO:0009409">
    <property type="term" value="P:response to cold"/>
    <property type="evidence" value="ECO:0007669"/>
    <property type="project" value="TreeGrafter"/>
</dbReference>
<keyword evidence="13" id="KW-1185">Reference proteome</keyword>
<dbReference type="SMART" id="SM00487">
    <property type="entry name" value="DEXDc"/>
    <property type="match status" value="1"/>
</dbReference>
<dbReference type="InterPro" id="IPR050547">
    <property type="entry name" value="DEAD_box_RNA_helicases"/>
</dbReference>
<dbReference type="PROSITE" id="PS51194">
    <property type="entry name" value="HELICASE_CTER"/>
    <property type="match status" value="1"/>
</dbReference>
<dbReference type="PROSITE" id="PS51192">
    <property type="entry name" value="HELICASE_ATP_BIND_1"/>
    <property type="match status" value="1"/>
</dbReference>
<accession>A0A1H6X774</accession>
<dbReference type="InterPro" id="IPR000629">
    <property type="entry name" value="RNA-helicase_DEAD-box_CS"/>
</dbReference>
<dbReference type="PANTHER" id="PTHR47963">
    <property type="entry name" value="DEAD-BOX ATP-DEPENDENT RNA HELICASE 47, MITOCHONDRIAL"/>
    <property type="match status" value="1"/>
</dbReference>
<dbReference type="GO" id="GO:0005829">
    <property type="term" value="C:cytosol"/>
    <property type="evidence" value="ECO:0007669"/>
    <property type="project" value="TreeGrafter"/>
</dbReference>
<dbReference type="Gene3D" id="3.40.50.300">
    <property type="entry name" value="P-loop containing nucleotide triphosphate hydrolases"/>
    <property type="match status" value="2"/>
</dbReference>
<feature type="domain" description="Helicase ATP-binding" evidence="9">
    <location>
        <begin position="34"/>
        <end position="204"/>
    </location>
</feature>
<dbReference type="AlphaFoldDB" id="A0A1H6X774"/>
<evidence type="ECO:0000256" key="4">
    <source>
        <dbReference type="ARBA" id="ARBA00022806"/>
    </source>
</evidence>
<dbReference type="PROSITE" id="PS00039">
    <property type="entry name" value="DEAD_ATP_HELICASE"/>
    <property type="match status" value="1"/>
</dbReference>
<dbReference type="SMART" id="SM00490">
    <property type="entry name" value="HELICc"/>
    <property type="match status" value="1"/>
</dbReference>
<name>A0A1H6X774_9FIRM</name>
<evidence type="ECO:0000256" key="1">
    <source>
        <dbReference type="ARBA" id="ARBA00012552"/>
    </source>
</evidence>
<dbReference type="GO" id="GO:0005524">
    <property type="term" value="F:ATP binding"/>
    <property type="evidence" value="ECO:0007669"/>
    <property type="project" value="UniProtKB-KW"/>
</dbReference>
<dbReference type="GO" id="GO:0033592">
    <property type="term" value="F:RNA strand annealing activity"/>
    <property type="evidence" value="ECO:0007669"/>
    <property type="project" value="TreeGrafter"/>
</dbReference>
<evidence type="ECO:0000313" key="13">
    <source>
        <dbReference type="Proteomes" id="UP000199662"/>
    </source>
</evidence>
<organism evidence="12 13">
    <name type="scientific">Propionispira arboris</name>
    <dbReference type="NCBI Taxonomy" id="84035"/>
    <lineage>
        <taxon>Bacteria</taxon>
        <taxon>Bacillati</taxon>
        <taxon>Bacillota</taxon>
        <taxon>Negativicutes</taxon>
        <taxon>Selenomonadales</taxon>
        <taxon>Selenomonadaceae</taxon>
        <taxon>Propionispira</taxon>
    </lineage>
</organism>
<feature type="compositionally biased region" description="Basic residues" evidence="8">
    <location>
        <begin position="435"/>
        <end position="447"/>
    </location>
</feature>
<dbReference type="InterPro" id="IPR027417">
    <property type="entry name" value="P-loop_NTPase"/>
</dbReference>
<dbReference type="CDD" id="cd00268">
    <property type="entry name" value="DEADc"/>
    <property type="match status" value="1"/>
</dbReference>
<dbReference type="GO" id="GO:0005840">
    <property type="term" value="C:ribosome"/>
    <property type="evidence" value="ECO:0007669"/>
    <property type="project" value="TreeGrafter"/>
</dbReference>
<evidence type="ECO:0000256" key="8">
    <source>
        <dbReference type="SAM" id="MobiDB-lite"/>
    </source>
</evidence>
<evidence type="ECO:0000256" key="5">
    <source>
        <dbReference type="ARBA" id="ARBA00022840"/>
    </source>
</evidence>
<dbReference type="SUPFAM" id="SSF52540">
    <property type="entry name" value="P-loop containing nucleoside triphosphate hydrolases"/>
    <property type="match status" value="1"/>
</dbReference>
<gene>
    <name evidence="12" type="ORF">SAMN05660742_104157</name>
</gene>
<keyword evidence="5 7" id="KW-0067">ATP-binding</keyword>
<dbReference type="GO" id="GO:0003724">
    <property type="term" value="F:RNA helicase activity"/>
    <property type="evidence" value="ECO:0007669"/>
    <property type="project" value="UniProtKB-EC"/>
</dbReference>
<feature type="region of interest" description="Disordered" evidence="8">
    <location>
        <begin position="365"/>
        <end position="447"/>
    </location>
</feature>
<evidence type="ECO:0000259" key="10">
    <source>
        <dbReference type="PROSITE" id="PS51194"/>
    </source>
</evidence>
<evidence type="ECO:0000259" key="9">
    <source>
        <dbReference type="PROSITE" id="PS51192"/>
    </source>
</evidence>